<comment type="caution">
    <text evidence="1">The sequence shown here is derived from an EMBL/GenBank/DDBJ whole genome shotgun (WGS) entry which is preliminary data.</text>
</comment>
<feature type="non-terminal residue" evidence="1">
    <location>
        <position position="152"/>
    </location>
</feature>
<dbReference type="AlphaFoldDB" id="T1ACC4"/>
<gene>
    <name evidence="1" type="ORF">B1A_16818</name>
</gene>
<feature type="non-terminal residue" evidence="1">
    <location>
        <position position="1"/>
    </location>
</feature>
<proteinExistence type="predicted"/>
<reference evidence="1" key="2">
    <citation type="journal article" date="2014" name="ISME J.">
        <title>Microbial stratification in low pH oxic and suboxic macroscopic growths along an acid mine drainage.</title>
        <authorList>
            <person name="Mendez-Garcia C."/>
            <person name="Mesa V."/>
            <person name="Sprenger R.R."/>
            <person name="Richter M."/>
            <person name="Diez M.S."/>
            <person name="Solano J."/>
            <person name="Bargiela R."/>
            <person name="Golyshina O.V."/>
            <person name="Manteca A."/>
            <person name="Ramos J.L."/>
            <person name="Gallego J.R."/>
            <person name="Llorente I."/>
            <person name="Martins Dos Santos V.A."/>
            <person name="Jensen O.N."/>
            <person name="Pelaez A.I."/>
            <person name="Sanchez J."/>
            <person name="Ferrer M."/>
        </authorList>
    </citation>
    <scope>NUCLEOTIDE SEQUENCE</scope>
</reference>
<organism evidence="1">
    <name type="scientific">mine drainage metagenome</name>
    <dbReference type="NCBI Taxonomy" id="410659"/>
    <lineage>
        <taxon>unclassified sequences</taxon>
        <taxon>metagenomes</taxon>
        <taxon>ecological metagenomes</taxon>
    </lineage>
</organism>
<accession>T1ACC4</accession>
<protein>
    <submittedName>
        <fullName evidence="1">Uncharacterized protein</fullName>
    </submittedName>
</protein>
<name>T1ACC4_9ZZZZ</name>
<reference evidence="1" key="1">
    <citation type="submission" date="2013-08" db="EMBL/GenBank/DDBJ databases">
        <authorList>
            <person name="Mendez C."/>
            <person name="Richter M."/>
            <person name="Ferrer M."/>
            <person name="Sanchez J."/>
        </authorList>
    </citation>
    <scope>NUCLEOTIDE SEQUENCE</scope>
</reference>
<dbReference type="EMBL" id="AUZX01012363">
    <property type="protein sequence ID" value="EQD39510.1"/>
    <property type="molecule type" value="Genomic_DNA"/>
</dbReference>
<sequence length="152" mass="17028">ILEKHAHKTFMVEQVADLRRWRYGEAGAIAEVGINKIGGARWSFVPDDIKLLFARIRERHTTTLGQVADIFVGVQTSADKIYIRKSTSTTADTITFTDIAGTKWTIERDIVRPSLLDVPLDAFSKPACNSVIVFPYKIIDGEAITYTPAEMR</sequence>
<evidence type="ECO:0000313" key="1">
    <source>
        <dbReference type="EMBL" id="EQD39510.1"/>
    </source>
</evidence>